<dbReference type="InterPro" id="IPR013762">
    <property type="entry name" value="Integrase-like_cat_sf"/>
</dbReference>
<dbReference type="Gene3D" id="1.10.443.10">
    <property type="entry name" value="Intergrase catalytic core"/>
    <property type="match status" value="1"/>
</dbReference>
<evidence type="ECO:0000259" key="3">
    <source>
        <dbReference type="PROSITE" id="PS51898"/>
    </source>
</evidence>
<accession>A0ABS7XZM9</accession>
<keyword evidence="5" id="KW-1185">Reference proteome</keyword>
<dbReference type="EMBL" id="JAIUJS010000001">
    <property type="protein sequence ID" value="MCA0151948.1"/>
    <property type="molecule type" value="Genomic_DNA"/>
</dbReference>
<keyword evidence="2" id="KW-0233">DNA recombination</keyword>
<name>A0ABS7XZM9_9FLAO</name>
<dbReference type="PROSITE" id="PS51898">
    <property type="entry name" value="TYR_RECOMBINASE"/>
    <property type="match status" value="1"/>
</dbReference>
<dbReference type="Pfam" id="PF17293">
    <property type="entry name" value="Arm-DNA-bind_5"/>
    <property type="match status" value="1"/>
</dbReference>
<proteinExistence type="predicted"/>
<protein>
    <submittedName>
        <fullName evidence="4">Site-specific integrase</fullName>
    </submittedName>
</protein>
<sequence length="429" mass="50582">MKKIIKPQLGTVRYNLKESKETLKQSRKESPISLWFSYGKRQRLRYSIGISVGYADWDFERQRVRRNRSLIINSATVNRYLDKLQNELIRDHSELVLEGKEVNNEVLRSILDRLTNRNIESEVKVIQDDFFVFADEFIEEKRGSIENVTLLLYKQSLKKLKLFSDSTTSIDFTSFTRPILNDFKRFLEVEQGFKLNTISKHFKSIKTIVLEGKRRGLIGDVDFRLFSIPTEEPTKIYLSENEICKMKDLDLSNDKTMELARDIFLVGCYTGQRISDYNRLSGIDIVEKDGVHFFEILQKKSGVKVNCPITQELKEIMHRYNNQPPPKLSDQKINKYLKLIGRRLDMNEDVLCHDTKGGVKRTYIRPKWEMLESHTARRSFCTNMYLKGMSIQDIMHFSGHKTEKEFLKYIRITSDERTRHILRQGFFNV</sequence>
<dbReference type="InterPro" id="IPR011010">
    <property type="entry name" value="DNA_brk_join_enz"/>
</dbReference>
<dbReference type="SUPFAM" id="SSF56349">
    <property type="entry name" value="DNA breaking-rejoining enzymes"/>
    <property type="match status" value="1"/>
</dbReference>
<dbReference type="Pfam" id="PF00589">
    <property type="entry name" value="Phage_integrase"/>
    <property type="match status" value="1"/>
</dbReference>
<comment type="caution">
    <text evidence="4">The sequence shown here is derived from an EMBL/GenBank/DDBJ whole genome shotgun (WGS) entry which is preliminary data.</text>
</comment>
<dbReference type="InterPro" id="IPR035386">
    <property type="entry name" value="Arm-DNA-bind_5"/>
</dbReference>
<dbReference type="InterPro" id="IPR010998">
    <property type="entry name" value="Integrase_recombinase_N"/>
</dbReference>
<dbReference type="CDD" id="cd01185">
    <property type="entry name" value="INTN1_C_like"/>
    <property type="match status" value="1"/>
</dbReference>
<dbReference type="Proteomes" id="UP001198402">
    <property type="component" value="Unassembled WGS sequence"/>
</dbReference>
<dbReference type="Pfam" id="PF13102">
    <property type="entry name" value="Phage_int_SAM_5"/>
    <property type="match status" value="1"/>
</dbReference>
<evidence type="ECO:0000313" key="4">
    <source>
        <dbReference type="EMBL" id="MCA0151948.1"/>
    </source>
</evidence>
<evidence type="ECO:0000256" key="2">
    <source>
        <dbReference type="ARBA" id="ARBA00023172"/>
    </source>
</evidence>
<dbReference type="InterPro" id="IPR002104">
    <property type="entry name" value="Integrase_catalytic"/>
</dbReference>
<evidence type="ECO:0000256" key="1">
    <source>
        <dbReference type="ARBA" id="ARBA00023125"/>
    </source>
</evidence>
<feature type="domain" description="Tyr recombinase" evidence="3">
    <location>
        <begin position="233"/>
        <end position="423"/>
    </location>
</feature>
<organism evidence="4 5">
    <name type="scientific">Winogradskyella vincentii</name>
    <dbReference type="NCBI Taxonomy" id="2877122"/>
    <lineage>
        <taxon>Bacteria</taxon>
        <taxon>Pseudomonadati</taxon>
        <taxon>Bacteroidota</taxon>
        <taxon>Flavobacteriia</taxon>
        <taxon>Flavobacteriales</taxon>
        <taxon>Flavobacteriaceae</taxon>
        <taxon>Winogradskyella</taxon>
    </lineage>
</organism>
<gene>
    <name evidence="4" type="ORF">LBV24_01890</name>
</gene>
<dbReference type="RefSeq" id="WP_224476891.1">
    <property type="nucleotide sequence ID" value="NZ_JAIUJS010000001.1"/>
</dbReference>
<keyword evidence="1" id="KW-0238">DNA-binding</keyword>
<dbReference type="InterPro" id="IPR025269">
    <property type="entry name" value="SAM-like_dom"/>
</dbReference>
<reference evidence="5" key="1">
    <citation type="submission" date="2023-07" db="EMBL/GenBank/DDBJ databases">
        <authorList>
            <person name="Yue Y."/>
        </authorList>
    </citation>
    <scope>NUCLEOTIDE SEQUENCE [LARGE SCALE GENOMIC DNA]</scope>
    <source>
        <strain evidence="5">2Y89</strain>
    </source>
</reference>
<evidence type="ECO:0000313" key="5">
    <source>
        <dbReference type="Proteomes" id="UP001198402"/>
    </source>
</evidence>
<dbReference type="Gene3D" id="1.10.150.130">
    <property type="match status" value="1"/>
</dbReference>